<dbReference type="PANTHER" id="PTHR30204">
    <property type="entry name" value="REDOX-CYCLING DRUG-SENSING TRANSCRIPTIONAL ACTIVATOR SOXR"/>
    <property type="match status" value="1"/>
</dbReference>
<sequence length="144" mass="15749">MSTQAKGLSIGEVSAATGLGVHALRFFEREELFLRPIPRSAGGQRVYEQADIEWLLLCNRLRESGMPIATLRRFAGLVRSGPGNEPERLKLLEEHEQAVRDKIAELHASLEVIHGKVVTYREHVEEGTAAGLWSPVPSGPAAGT</sequence>
<name>A0A5S4H3G9_9ACTN</name>
<comment type="caution">
    <text evidence="3">The sequence shown here is derived from an EMBL/GenBank/DDBJ whole genome shotgun (WGS) entry which is preliminary data.</text>
</comment>
<evidence type="ECO:0000256" key="1">
    <source>
        <dbReference type="ARBA" id="ARBA00023125"/>
    </source>
</evidence>
<dbReference type="CDD" id="cd01109">
    <property type="entry name" value="HTH_YyaN"/>
    <property type="match status" value="1"/>
</dbReference>
<proteinExistence type="predicted"/>
<dbReference type="AlphaFoldDB" id="A0A5S4H3G9"/>
<dbReference type="EMBL" id="VCKX01000002">
    <property type="protein sequence ID" value="TMR39667.1"/>
    <property type="molecule type" value="Genomic_DNA"/>
</dbReference>
<dbReference type="SUPFAM" id="SSF46955">
    <property type="entry name" value="Putative DNA-binding domain"/>
    <property type="match status" value="1"/>
</dbReference>
<protein>
    <submittedName>
        <fullName evidence="3">MerR family transcriptional regulator</fullName>
    </submittedName>
</protein>
<feature type="domain" description="HTH merR-type" evidence="2">
    <location>
        <begin position="7"/>
        <end position="77"/>
    </location>
</feature>
<dbReference type="PANTHER" id="PTHR30204:SF98">
    <property type="entry name" value="HTH-TYPE TRANSCRIPTIONAL REGULATOR ADHR"/>
    <property type="match status" value="1"/>
</dbReference>
<dbReference type="GO" id="GO:0003700">
    <property type="term" value="F:DNA-binding transcription factor activity"/>
    <property type="evidence" value="ECO:0007669"/>
    <property type="project" value="InterPro"/>
</dbReference>
<dbReference type="Pfam" id="PF13411">
    <property type="entry name" value="MerR_1"/>
    <property type="match status" value="1"/>
</dbReference>
<dbReference type="Gene3D" id="1.10.1660.10">
    <property type="match status" value="1"/>
</dbReference>
<dbReference type="InterPro" id="IPR009061">
    <property type="entry name" value="DNA-bd_dom_put_sf"/>
</dbReference>
<dbReference type="OrthoDB" id="9802944at2"/>
<evidence type="ECO:0000313" key="4">
    <source>
        <dbReference type="Proteomes" id="UP000306628"/>
    </source>
</evidence>
<accession>A0A5S4H3G9</accession>
<dbReference type="InterPro" id="IPR047057">
    <property type="entry name" value="MerR_fam"/>
</dbReference>
<evidence type="ECO:0000259" key="2">
    <source>
        <dbReference type="PROSITE" id="PS50937"/>
    </source>
</evidence>
<gene>
    <name evidence="3" type="ORF">ETD85_01260</name>
</gene>
<dbReference type="SMART" id="SM00422">
    <property type="entry name" value="HTH_MERR"/>
    <property type="match status" value="1"/>
</dbReference>
<keyword evidence="4" id="KW-1185">Reference proteome</keyword>
<evidence type="ECO:0000313" key="3">
    <source>
        <dbReference type="EMBL" id="TMR39667.1"/>
    </source>
</evidence>
<keyword evidence="1" id="KW-0238">DNA-binding</keyword>
<dbReference type="RefSeq" id="WP_138687693.1">
    <property type="nucleotide sequence ID" value="NZ_JBHSAZ010000112.1"/>
</dbReference>
<dbReference type="InterPro" id="IPR000551">
    <property type="entry name" value="MerR-type_HTH_dom"/>
</dbReference>
<dbReference type="Proteomes" id="UP000306628">
    <property type="component" value="Unassembled WGS sequence"/>
</dbReference>
<dbReference type="PROSITE" id="PS50937">
    <property type="entry name" value="HTH_MERR_2"/>
    <property type="match status" value="1"/>
</dbReference>
<dbReference type="GO" id="GO:0003677">
    <property type="term" value="F:DNA binding"/>
    <property type="evidence" value="ECO:0007669"/>
    <property type="project" value="UniProtKB-KW"/>
</dbReference>
<organism evidence="3 4">
    <name type="scientific">Nonomuraea zeae</name>
    <dbReference type="NCBI Taxonomy" id="1642303"/>
    <lineage>
        <taxon>Bacteria</taxon>
        <taxon>Bacillati</taxon>
        <taxon>Actinomycetota</taxon>
        <taxon>Actinomycetes</taxon>
        <taxon>Streptosporangiales</taxon>
        <taxon>Streptosporangiaceae</taxon>
        <taxon>Nonomuraea</taxon>
    </lineage>
</organism>
<reference evidence="3 4" key="1">
    <citation type="submission" date="2019-05" db="EMBL/GenBank/DDBJ databases">
        <title>Draft genome sequence of Nonomuraea zeae DSM 100528.</title>
        <authorList>
            <person name="Saricaoglu S."/>
            <person name="Isik K."/>
        </authorList>
    </citation>
    <scope>NUCLEOTIDE SEQUENCE [LARGE SCALE GENOMIC DNA]</scope>
    <source>
        <strain evidence="3 4">DSM 100528</strain>
    </source>
</reference>